<sequence length="275" mass="30301">MINSRTKVGAASVADHYDELDPIYRALWGEHVHHGLWSNALEGPEQAVEALSDYVVDLLDPAPGSQLVDIGCGYGAAARRIARQRLVEVTGLTLSAAQATHSPPQPGVRLTVGDWLDNGLADQAFDAAYAIESSEHMADKPRFFSEAARVLKPGGRLVVCAWLAETNASPWKVRHLLEPICREGRLPSMGTREDYAGWADEAGLHLLDYKDLSRQVARTWTICLGRLVRALVTDGDIRTRVLSARNRVFAFSLPRLILAYRCGAIRYGVFAWQKA</sequence>
<dbReference type="EMBL" id="JACIJK010000018">
    <property type="protein sequence ID" value="MBB5716942.1"/>
    <property type="molecule type" value="Genomic_DNA"/>
</dbReference>
<dbReference type="Pfam" id="PF02353">
    <property type="entry name" value="CMAS"/>
    <property type="match status" value="1"/>
</dbReference>
<dbReference type="GO" id="GO:0032259">
    <property type="term" value="P:methylation"/>
    <property type="evidence" value="ECO:0007669"/>
    <property type="project" value="UniProtKB-KW"/>
</dbReference>
<organism evidence="1 2">
    <name type="scientific">Sphingomonas aerophila</name>
    <dbReference type="NCBI Taxonomy" id="1344948"/>
    <lineage>
        <taxon>Bacteria</taxon>
        <taxon>Pseudomonadati</taxon>
        <taxon>Pseudomonadota</taxon>
        <taxon>Alphaproteobacteria</taxon>
        <taxon>Sphingomonadales</taxon>
        <taxon>Sphingomonadaceae</taxon>
        <taxon>Sphingomonas</taxon>
    </lineage>
</organism>
<accession>A0A7W9BGX8</accession>
<dbReference type="GO" id="GO:0050342">
    <property type="term" value="F:tocopherol C-methyltransferase activity"/>
    <property type="evidence" value="ECO:0007669"/>
    <property type="project" value="UniProtKB-EC"/>
</dbReference>
<dbReference type="RefSeq" id="WP_184060637.1">
    <property type="nucleotide sequence ID" value="NZ_JACIJK010000018.1"/>
</dbReference>
<proteinExistence type="predicted"/>
<dbReference type="EC" id="2.1.1.95" evidence="1"/>
<gene>
    <name evidence="1" type="ORF">FHS94_003814</name>
</gene>
<dbReference type="PANTHER" id="PTHR44068:SF11">
    <property type="entry name" value="GERANYL DIPHOSPHATE 2-C-METHYLTRANSFERASE"/>
    <property type="match status" value="1"/>
</dbReference>
<evidence type="ECO:0000313" key="1">
    <source>
        <dbReference type="EMBL" id="MBB5716942.1"/>
    </source>
</evidence>
<evidence type="ECO:0000313" key="2">
    <source>
        <dbReference type="Proteomes" id="UP000546200"/>
    </source>
</evidence>
<dbReference type="InterPro" id="IPR029063">
    <property type="entry name" value="SAM-dependent_MTases_sf"/>
</dbReference>
<name>A0A7W9BGX8_9SPHN</name>
<dbReference type="InterPro" id="IPR050447">
    <property type="entry name" value="Erg6_SMT_methyltransf"/>
</dbReference>
<dbReference type="Proteomes" id="UP000546200">
    <property type="component" value="Unassembled WGS sequence"/>
</dbReference>
<dbReference type="CDD" id="cd02440">
    <property type="entry name" value="AdoMet_MTases"/>
    <property type="match status" value="1"/>
</dbReference>
<reference evidence="1 2" key="1">
    <citation type="submission" date="2020-08" db="EMBL/GenBank/DDBJ databases">
        <title>Genomic Encyclopedia of Type Strains, Phase IV (KMG-IV): sequencing the most valuable type-strain genomes for metagenomic binning, comparative biology and taxonomic classification.</title>
        <authorList>
            <person name="Goeker M."/>
        </authorList>
    </citation>
    <scope>NUCLEOTIDE SEQUENCE [LARGE SCALE GENOMIC DNA]</scope>
    <source>
        <strain evidence="1 2">DSM 100044</strain>
    </source>
</reference>
<comment type="caution">
    <text evidence="1">The sequence shown here is derived from an EMBL/GenBank/DDBJ whole genome shotgun (WGS) entry which is preliminary data.</text>
</comment>
<keyword evidence="1" id="KW-0808">Transferase</keyword>
<keyword evidence="1" id="KW-0489">Methyltransferase</keyword>
<dbReference type="Gene3D" id="3.40.50.150">
    <property type="entry name" value="Vaccinia Virus protein VP39"/>
    <property type="match status" value="1"/>
</dbReference>
<protein>
    <submittedName>
        <fullName evidence="1">Tocopherol O-methyltransferase</fullName>
        <ecNumber evidence="1">2.1.1.95</ecNumber>
    </submittedName>
</protein>
<dbReference type="AlphaFoldDB" id="A0A7W9BGX8"/>
<dbReference type="SUPFAM" id="SSF53335">
    <property type="entry name" value="S-adenosyl-L-methionine-dependent methyltransferases"/>
    <property type="match status" value="1"/>
</dbReference>
<dbReference type="PANTHER" id="PTHR44068">
    <property type="entry name" value="ZGC:194242"/>
    <property type="match status" value="1"/>
</dbReference>
<keyword evidence="2" id="KW-1185">Reference proteome</keyword>